<accession>A0AAE0P735</accession>
<dbReference type="Proteomes" id="UP001285441">
    <property type="component" value="Unassembled WGS sequence"/>
</dbReference>
<gene>
    <name evidence="13" type="ORF">B0H63DRAFT_517627</name>
</gene>
<keyword evidence="3 11" id="KW-0813">Transport</keyword>
<evidence type="ECO:0000256" key="9">
    <source>
        <dbReference type="ARBA" id="ARBA00023136"/>
    </source>
</evidence>
<reference evidence="13" key="1">
    <citation type="journal article" date="2023" name="Mol. Phylogenet. Evol.">
        <title>Genome-scale phylogeny and comparative genomics of the fungal order Sordariales.</title>
        <authorList>
            <person name="Hensen N."/>
            <person name="Bonometti L."/>
            <person name="Westerberg I."/>
            <person name="Brannstrom I.O."/>
            <person name="Guillou S."/>
            <person name="Cros-Aarteil S."/>
            <person name="Calhoun S."/>
            <person name="Haridas S."/>
            <person name="Kuo A."/>
            <person name="Mondo S."/>
            <person name="Pangilinan J."/>
            <person name="Riley R."/>
            <person name="LaButti K."/>
            <person name="Andreopoulos B."/>
            <person name="Lipzen A."/>
            <person name="Chen C."/>
            <person name="Yan M."/>
            <person name="Daum C."/>
            <person name="Ng V."/>
            <person name="Clum A."/>
            <person name="Steindorff A."/>
            <person name="Ohm R.A."/>
            <person name="Martin F."/>
            <person name="Silar P."/>
            <person name="Natvig D.O."/>
            <person name="Lalanne C."/>
            <person name="Gautier V."/>
            <person name="Ament-Velasquez S.L."/>
            <person name="Kruys A."/>
            <person name="Hutchinson M.I."/>
            <person name="Powell A.J."/>
            <person name="Barry K."/>
            <person name="Miller A.N."/>
            <person name="Grigoriev I.V."/>
            <person name="Debuchy R."/>
            <person name="Gladieux P."/>
            <person name="Hiltunen Thoren M."/>
            <person name="Johannesson H."/>
        </authorList>
    </citation>
    <scope>NUCLEOTIDE SEQUENCE</scope>
    <source>
        <strain evidence="13">CBS 232.78</strain>
    </source>
</reference>
<keyword evidence="4 11" id="KW-0138">CF(0)</keyword>
<evidence type="ECO:0000256" key="12">
    <source>
        <dbReference type="SAM" id="MobiDB-lite"/>
    </source>
</evidence>
<keyword evidence="14" id="KW-1185">Reference proteome</keyword>
<evidence type="ECO:0000313" key="14">
    <source>
        <dbReference type="Proteomes" id="UP001285441"/>
    </source>
</evidence>
<keyword evidence="9" id="KW-0472">Membrane</keyword>
<comment type="function">
    <text evidence="11">Subunit e, of the mitochondrial membrane ATP synthase complex (F(1)F(0) ATP synthase or Complex V) that produces ATP from ADP in the presence of a proton gradient across the membrane which is generated by electron transport complexes of the respiratory chain. ATP synthase complex consist of a soluble F(1) head domain - the catalytic core - and a membrane F(1) domain - the membrane proton channel. These two domains are linked by a central stalk rotating inside the F(1) region and a stationary peripheral stalk. During catalysis, ATP synthesis in the catalytic domain of F(1) is coupled via a rotary mechanism of the central stalk subunits to proton translocation. In vivo, can only synthesize ATP although its ATP hydrolase activity can be activated artificially in vitro. Part of the complex F(0) domain.</text>
</comment>
<protein>
    <recommendedName>
        <fullName evidence="11">ATP synthase F(0) complex subunit e, mitochondrial</fullName>
    </recommendedName>
</protein>
<dbReference type="GO" id="GO:0015078">
    <property type="term" value="F:proton transmembrane transporter activity"/>
    <property type="evidence" value="ECO:0007669"/>
    <property type="project" value="InterPro"/>
</dbReference>
<keyword evidence="6 11" id="KW-0999">Mitochondrion inner membrane</keyword>
<evidence type="ECO:0000256" key="8">
    <source>
        <dbReference type="ARBA" id="ARBA00023128"/>
    </source>
</evidence>
<keyword evidence="8 11" id="KW-0496">Mitochondrion</keyword>
<evidence type="ECO:0000256" key="11">
    <source>
        <dbReference type="RuleBase" id="RU367005"/>
    </source>
</evidence>
<comment type="subunit">
    <text evidence="11">F-type ATPases have 2 components, CF(1) - the catalytic core - and CF(0) - the membrane proton channel. CF(1) and CF(0) have multiple subunits.</text>
</comment>
<comment type="caution">
    <text evidence="13">The sequence shown here is derived from an EMBL/GenBank/DDBJ whole genome shotgun (WGS) entry which is preliminary data.</text>
</comment>
<dbReference type="GO" id="GO:0015986">
    <property type="term" value="P:proton motive force-driven ATP synthesis"/>
    <property type="evidence" value="ECO:0007669"/>
    <property type="project" value="InterPro"/>
</dbReference>
<evidence type="ECO:0000256" key="7">
    <source>
        <dbReference type="ARBA" id="ARBA00023065"/>
    </source>
</evidence>
<name>A0AAE0P735_9PEZI</name>
<evidence type="ECO:0000256" key="5">
    <source>
        <dbReference type="ARBA" id="ARBA00022781"/>
    </source>
</evidence>
<keyword evidence="10 11" id="KW-0066">ATP synthesis</keyword>
<evidence type="ECO:0000256" key="2">
    <source>
        <dbReference type="ARBA" id="ARBA00007333"/>
    </source>
</evidence>
<evidence type="ECO:0000256" key="3">
    <source>
        <dbReference type="ARBA" id="ARBA00022448"/>
    </source>
</evidence>
<sequence length="140" mass="15657">MTEGSNFSHKNHALGVHTKVIPTYRQRHEGNKDNPTHKTNFWRDALLLQVLRYTVLGLGIFYGFSHQRAINAANKAAHQKHEYEHKQQLINKAKAEYAKTKGPAAPAATATQTSGGLNQDLSDPKFDLESYINAFLEAKA</sequence>
<evidence type="ECO:0000256" key="6">
    <source>
        <dbReference type="ARBA" id="ARBA00022792"/>
    </source>
</evidence>
<dbReference type="GO" id="GO:0005743">
    <property type="term" value="C:mitochondrial inner membrane"/>
    <property type="evidence" value="ECO:0007669"/>
    <property type="project" value="UniProtKB-SubCell"/>
</dbReference>
<feature type="region of interest" description="Disordered" evidence="12">
    <location>
        <begin position="1"/>
        <end position="21"/>
    </location>
</feature>
<dbReference type="InterPro" id="IPR008386">
    <property type="entry name" value="ATP_synth_F0_esu_mt"/>
</dbReference>
<comment type="similarity">
    <text evidence="2 11">Belongs to the ATPase e subunit family.</text>
</comment>
<proteinExistence type="inferred from homology"/>
<evidence type="ECO:0000256" key="4">
    <source>
        <dbReference type="ARBA" id="ARBA00022547"/>
    </source>
</evidence>
<evidence type="ECO:0000256" key="1">
    <source>
        <dbReference type="ARBA" id="ARBA00004273"/>
    </source>
</evidence>
<feature type="compositionally biased region" description="Low complexity" evidence="12">
    <location>
        <begin position="100"/>
        <end position="111"/>
    </location>
</feature>
<evidence type="ECO:0000256" key="10">
    <source>
        <dbReference type="ARBA" id="ARBA00023310"/>
    </source>
</evidence>
<dbReference type="AlphaFoldDB" id="A0AAE0P735"/>
<evidence type="ECO:0000313" key="13">
    <source>
        <dbReference type="EMBL" id="KAK3394504.1"/>
    </source>
</evidence>
<dbReference type="Pfam" id="PF05680">
    <property type="entry name" value="ATP-synt_E"/>
    <property type="match status" value="1"/>
</dbReference>
<keyword evidence="5 11" id="KW-0375">Hydrogen ion transport</keyword>
<reference evidence="13" key="2">
    <citation type="submission" date="2023-06" db="EMBL/GenBank/DDBJ databases">
        <authorList>
            <consortium name="Lawrence Berkeley National Laboratory"/>
            <person name="Haridas S."/>
            <person name="Hensen N."/>
            <person name="Bonometti L."/>
            <person name="Westerberg I."/>
            <person name="Brannstrom I.O."/>
            <person name="Guillou S."/>
            <person name="Cros-Aarteil S."/>
            <person name="Calhoun S."/>
            <person name="Kuo A."/>
            <person name="Mondo S."/>
            <person name="Pangilinan J."/>
            <person name="Riley R."/>
            <person name="LaButti K."/>
            <person name="Andreopoulos B."/>
            <person name="Lipzen A."/>
            <person name="Chen C."/>
            <person name="Yanf M."/>
            <person name="Daum C."/>
            <person name="Ng V."/>
            <person name="Clum A."/>
            <person name="Steindorff A."/>
            <person name="Ohm R."/>
            <person name="Martin F."/>
            <person name="Silar P."/>
            <person name="Natvig D."/>
            <person name="Lalanne C."/>
            <person name="Gautier V."/>
            <person name="Ament-velasquez S.L."/>
            <person name="Kruys A."/>
            <person name="Hutchinson M.I."/>
            <person name="Powell A.J."/>
            <person name="Barry K."/>
            <person name="Miller A.N."/>
            <person name="Grigoriev I.V."/>
            <person name="Debuchy R."/>
            <person name="Gladieux P."/>
            <person name="Thoren M.H."/>
            <person name="Johannesson H."/>
        </authorList>
    </citation>
    <scope>NUCLEOTIDE SEQUENCE</scope>
    <source>
        <strain evidence="13">CBS 232.78</strain>
    </source>
</reference>
<dbReference type="EMBL" id="JAULSW010000001">
    <property type="protein sequence ID" value="KAK3394504.1"/>
    <property type="molecule type" value="Genomic_DNA"/>
</dbReference>
<dbReference type="GO" id="GO:0045259">
    <property type="term" value="C:proton-transporting ATP synthase complex"/>
    <property type="evidence" value="ECO:0007669"/>
    <property type="project" value="UniProtKB-UniRule"/>
</dbReference>
<organism evidence="13 14">
    <name type="scientific">Podospora didyma</name>
    <dbReference type="NCBI Taxonomy" id="330526"/>
    <lineage>
        <taxon>Eukaryota</taxon>
        <taxon>Fungi</taxon>
        <taxon>Dikarya</taxon>
        <taxon>Ascomycota</taxon>
        <taxon>Pezizomycotina</taxon>
        <taxon>Sordariomycetes</taxon>
        <taxon>Sordariomycetidae</taxon>
        <taxon>Sordariales</taxon>
        <taxon>Podosporaceae</taxon>
        <taxon>Podospora</taxon>
    </lineage>
</organism>
<feature type="region of interest" description="Disordered" evidence="12">
    <location>
        <begin position="97"/>
        <end position="119"/>
    </location>
</feature>
<keyword evidence="7 11" id="KW-0406">Ion transport</keyword>
<comment type="subcellular location">
    <subcellularLocation>
        <location evidence="1 11">Mitochondrion inner membrane</location>
    </subcellularLocation>
</comment>